<dbReference type="CDD" id="cd01992">
    <property type="entry name" value="TilS_N"/>
    <property type="match status" value="1"/>
</dbReference>
<keyword evidence="3 8" id="KW-0436">Ligase</keyword>
<reference evidence="10 11" key="2">
    <citation type="submission" date="2019-05" db="EMBL/GenBank/DDBJ databases">
        <title>Genome evolution of the obligate endosymbiont Buchnera aphidicola.</title>
        <authorList>
            <person name="Moran N.A."/>
        </authorList>
    </citation>
    <scope>NUCLEOTIDE SEQUENCE [LARGE SCALE GENOMIC DNA]</scope>
    <source>
        <strain evidence="10 11">Hta</strain>
    </source>
</reference>
<dbReference type="SUPFAM" id="SSF56037">
    <property type="entry name" value="PheT/TilS domain"/>
    <property type="match status" value="1"/>
</dbReference>
<evidence type="ECO:0000256" key="4">
    <source>
        <dbReference type="ARBA" id="ARBA00022694"/>
    </source>
</evidence>
<dbReference type="InterPro" id="IPR012094">
    <property type="entry name" value="tRNA_Ile_lys_synt"/>
</dbReference>
<dbReference type="InterPro" id="IPR015262">
    <property type="entry name" value="tRNA_Ile_lys_synt_subst-bd"/>
</dbReference>
<dbReference type="EMBL" id="CP034873">
    <property type="protein sequence ID" value="QCI21875.1"/>
    <property type="molecule type" value="Genomic_DNA"/>
</dbReference>
<keyword evidence="2 8" id="KW-0963">Cytoplasm</keyword>
<evidence type="ECO:0000256" key="1">
    <source>
        <dbReference type="ARBA" id="ARBA00004496"/>
    </source>
</evidence>
<dbReference type="Pfam" id="PF01171">
    <property type="entry name" value="ATP_bind_3"/>
    <property type="match status" value="1"/>
</dbReference>
<dbReference type="Gene3D" id="1.20.59.20">
    <property type="match status" value="1"/>
</dbReference>
<comment type="subcellular location">
    <subcellularLocation>
        <location evidence="1 8">Cytoplasm</location>
    </subcellularLocation>
</comment>
<dbReference type="Proteomes" id="UP000298773">
    <property type="component" value="Chromosome"/>
</dbReference>
<dbReference type="GO" id="GO:0005524">
    <property type="term" value="F:ATP binding"/>
    <property type="evidence" value="ECO:0007669"/>
    <property type="project" value="UniProtKB-UniRule"/>
</dbReference>
<dbReference type="OrthoDB" id="9807403at2"/>
<comment type="function">
    <text evidence="8">Ligates lysine onto the cytidine present at position 34 of the AUA codon-specific tRNA(Ile) that contains the anticodon CAU, in an ATP-dependent manner. Cytidine is converted to lysidine, thus changing the amino acid specificity of the tRNA from methionine to isoleucine.</text>
</comment>
<evidence type="ECO:0000313" key="10">
    <source>
        <dbReference type="EMBL" id="QCI21875.1"/>
    </source>
</evidence>
<name>A0A4D6YBJ7_9GAMM</name>
<evidence type="ECO:0000256" key="8">
    <source>
        <dbReference type="HAMAP-Rule" id="MF_01161"/>
    </source>
</evidence>
<dbReference type="InterPro" id="IPR012796">
    <property type="entry name" value="Lysidine-tRNA-synth_C"/>
</dbReference>
<dbReference type="NCBIfam" id="TIGR02433">
    <property type="entry name" value="lysidine_TilS_C"/>
    <property type="match status" value="1"/>
</dbReference>
<evidence type="ECO:0000313" key="11">
    <source>
        <dbReference type="Proteomes" id="UP000298773"/>
    </source>
</evidence>
<reference evidence="10 11" key="1">
    <citation type="submission" date="2018-12" db="EMBL/GenBank/DDBJ databases">
        <authorList>
            <person name="Chong R.A."/>
        </authorList>
    </citation>
    <scope>NUCLEOTIDE SEQUENCE [LARGE SCALE GENOMIC DNA]</scope>
    <source>
        <strain evidence="10 11">Hta</strain>
    </source>
</reference>
<dbReference type="InterPro" id="IPR011063">
    <property type="entry name" value="TilS/TtcA_N"/>
</dbReference>
<dbReference type="GO" id="GO:0032267">
    <property type="term" value="F:tRNA(Ile)-lysidine synthase activity"/>
    <property type="evidence" value="ECO:0007669"/>
    <property type="project" value="UniProtKB-EC"/>
</dbReference>
<dbReference type="SUPFAM" id="SSF52402">
    <property type="entry name" value="Adenine nucleotide alpha hydrolases-like"/>
    <property type="match status" value="1"/>
</dbReference>
<keyword evidence="5 8" id="KW-0547">Nucleotide-binding</keyword>
<evidence type="ECO:0000256" key="2">
    <source>
        <dbReference type="ARBA" id="ARBA00022490"/>
    </source>
</evidence>
<dbReference type="SMART" id="SM00977">
    <property type="entry name" value="TilS_C"/>
    <property type="match status" value="1"/>
</dbReference>
<dbReference type="Pfam" id="PF09179">
    <property type="entry name" value="TilS"/>
    <property type="match status" value="1"/>
</dbReference>
<protein>
    <recommendedName>
        <fullName evidence="8">tRNA(Ile)-lysidine synthase</fullName>
        <ecNumber evidence="8">6.3.4.19</ecNumber>
    </recommendedName>
    <alternativeName>
        <fullName evidence="8">tRNA(Ile)-2-lysyl-cytidine synthase</fullName>
    </alternativeName>
    <alternativeName>
        <fullName evidence="8">tRNA(Ile)-lysidine synthetase</fullName>
    </alternativeName>
</protein>
<gene>
    <name evidence="8 10" type="primary">tilS</name>
    <name evidence="10" type="ORF">D9V69_00535</name>
</gene>
<accession>A0A4D6YBJ7</accession>
<evidence type="ECO:0000256" key="5">
    <source>
        <dbReference type="ARBA" id="ARBA00022741"/>
    </source>
</evidence>
<evidence type="ECO:0000256" key="3">
    <source>
        <dbReference type="ARBA" id="ARBA00022598"/>
    </source>
</evidence>
<dbReference type="PANTHER" id="PTHR43033:SF1">
    <property type="entry name" value="TRNA(ILE)-LYSIDINE SYNTHASE-RELATED"/>
    <property type="match status" value="1"/>
</dbReference>
<dbReference type="PANTHER" id="PTHR43033">
    <property type="entry name" value="TRNA(ILE)-LYSIDINE SYNTHASE-RELATED"/>
    <property type="match status" value="1"/>
</dbReference>
<sequence>MIKNIILSSKYKSFLIAYSGGLDSTVLLHKLIELKTHIPEITIRAIHINHNLHHLSKMWSKHCEENCEKYQIPLVVKNINIDTNKNYSEKELRIQRYRLIYKCLLIEEILLTGHHMNDQCETFFLSLKRGSGPTGLSAMSFQTQLGDKKFFRPMLNQTKKTLESWARNNKITWIEDFSNFNTNYDRNYIRHKIIPILEKKWPFFLKNCFRTTKICQEETALLNYFLMKKIKKFIKDDNSLNITDFKNIKKEICTAFIRMWIALQKIKMPSYKNIQCIYHQMIFSKIDANPKFFLNKHEIRRYKNSLYLLKKKSSLNNTLLFWHDKNQTLILPNDLGYLTKNKKGIDLPEPDDNDLINIRFQYEGNILILGKKHSKKIKKIWQETNIPPWLRHQIPLLFYNDTLISALGVFVVKINNSKKKTWSISWNSNIILNHQNNFVFE</sequence>
<feature type="domain" description="Lysidine-tRNA(Ile) synthetase C-terminal" evidence="9">
    <location>
        <begin position="356"/>
        <end position="426"/>
    </location>
</feature>
<dbReference type="AlphaFoldDB" id="A0A4D6YBJ7"/>
<feature type="binding site" evidence="8">
    <location>
        <begin position="19"/>
        <end position="24"/>
    </location>
    <ligand>
        <name>ATP</name>
        <dbReference type="ChEBI" id="CHEBI:30616"/>
    </ligand>
</feature>
<evidence type="ECO:0000259" key="9">
    <source>
        <dbReference type="SMART" id="SM00977"/>
    </source>
</evidence>
<proteinExistence type="inferred from homology"/>
<dbReference type="EC" id="6.3.4.19" evidence="8"/>
<evidence type="ECO:0000256" key="6">
    <source>
        <dbReference type="ARBA" id="ARBA00022840"/>
    </source>
</evidence>
<comment type="similarity">
    <text evidence="8">Belongs to the tRNA(Ile)-lysidine synthase family.</text>
</comment>
<evidence type="ECO:0000256" key="7">
    <source>
        <dbReference type="ARBA" id="ARBA00048539"/>
    </source>
</evidence>
<comment type="catalytic activity">
    <reaction evidence="7 8">
        <text>cytidine(34) in tRNA(Ile2) + L-lysine + ATP = lysidine(34) in tRNA(Ile2) + AMP + diphosphate + H(+)</text>
        <dbReference type="Rhea" id="RHEA:43744"/>
        <dbReference type="Rhea" id="RHEA-COMP:10625"/>
        <dbReference type="Rhea" id="RHEA-COMP:10670"/>
        <dbReference type="ChEBI" id="CHEBI:15378"/>
        <dbReference type="ChEBI" id="CHEBI:30616"/>
        <dbReference type="ChEBI" id="CHEBI:32551"/>
        <dbReference type="ChEBI" id="CHEBI:33019"/>
        <dbReference type="ChEBI" id="CHEBI:82748"/>
        <dbReference type="ChEBI" id="CHEBI:83665"/>
        <dbReference type="ChEBI" id="CHEBI:456215"/>
        <dbReference type="EC" id="6.3.4.19"/>
    </reaction>
</comment>
<dbReference type="Pfam" id="PF11734">
    <property type="entry name" value="TilS_C"/>
    <property type="match status" value="1"/>
</dbReference>
<dbReference type="InterPro" id="IPR014729">
    <property type="entry name" value="Rossmann-like_a/b/a_fold"/>
</dbReference>
<dbReference type="SUPFAM" id="SSF82829">
    <property type="entry name" value="MesJ substrate recognition domain-like"/>
    <property type="match status" value="1"/>
</dbReference>
<dbReference type="Gene3D" id="3.40.50.620">
    <property type="entry name" value="HUPs"/>
    <property type="match status" value="1"/>
</dbReference>
<comment type="domain">
    <text evidence="8">The N-terminal region contains the highly conserved SGGXDS motif, predicted to be a P-loop motif involved in ATP binding.</text>
</comment>
<keyword evidence="6 8" id="KW-0067">ATP-binding</keyword>
<dbReference type="InterPro" id="IPR012795">
    <property type="entry name" value="tRNA_Ile_lys_synt_N"/>
</dbReference>
<dbReference type="GO" id="GO:0006400">
    <property type="term" value="P:tRNA modification"/>
    <property type="evidence" value="ECO:0007669"/>
    <property type="project" value="UniProtKB-UniRule"/>
</dbReference>
<dbReference type="HAMAP" id="MF_01161">
    <property type="entry name" value="tRNA_Ile_lys_synt"/>
    <property type="match status" value="1"/>
</dbReference>
<organism evidence="10 11">
    <name type="scientific">Buchnera aphidicola</name>
    <name type="common">Hyadaphis tataricae</name>
    <dbReference type="NCBI Taxonomy" id="1241859"/>
    <lineage>
        <taxon>Bacteria</taxon>
        <taxon>Pseudomonadati</taxon>
        <taxon>Pseudomonadota</taxon>
        <taxon>Gammaproteobacteria</taxon>
        <taxon>Enterobacterales</taxon>
        <taxon>Erwiniaceae</taxon>
        <taxon>Buchnera</taxon>
    </lineage>
</organism>
<keyword evidence="4 8" id="KW-0819">tRNA processing</keyword>
<dbReference type="GO" id="GO:0005737">
    <property type="term" value="C:cytoplasm"/>
    <property type="evidence" value="ECO:0007669"/>
    <property type="project" value="UniProtKB-SubCell"/>
</dbReference>
<dbReference type="NCBIfam" id="TIGR02432">
    <property type="entry name" value="lysidine_TilS_N"/>
    <property type="match status" value="1"/>
</dbReference>